<feature type="transmembrane region" description="Helical" evidence="5">
    <location>
        <begin position="492"/>
        <end position="511"/>
    </location>
</feature>
<dbReference type="Proteomes" id="UP000013827">
    <property type="component" value="Unassembled WGS sequence"/>
</dbReference>
<keyword evidence="2 5" id="KW-0812">Transmembrane</keyword>
<feature type="transmembrane region" description="Helical" evidence="5">
    <location>
        <begin position="316"/>
        <end position="340"/>
    </location>
</feature>
<feature type="transmembrane region" description="Helical" evidence="5">
    <location>
        <begin position="193"/>
        <end position="214"/>
    </location>
</feature>
<dbReference type="GO" id="GO:0016020">
    <property type="term" value="C:membrane"/>
    <property type="evidence" value="ECO:0007669"/>
    <property type="project" value="UniProtKB-SubCell"/>
</dbReference>
<accession>A0A0D3IVE1</accession>
<keyword evidence="8" id="KW-1185">Reference proteome</keyword>
<sequence>MSPFPEPVVMEVVALTEPEPEPLTAITTTRDSKSAAKTKEPLPSAPLTVWTGSTFRAFANLLKTMVGAGVLTLPHATSKFGLLASVVGIALAGYGTSAAIIFAVRCNAKVCERGSGGDEVGVWERIGRAAYGRLGVVSIISSLLIAQLGLSAAYYDFIVETIMQHAALSHLHALAVTWVLLTLVSMIRKLSSVAILSLVGLITYIYIIALLVAYSSEALDCSAANASLTADQLQCAAKNGDIAGISPICHPGAAEPIAMATWSGFGAWFGPAVFAFEGMGTAMSIYASIGESMAEDAPPGTSSTVVRRYTDRAFRWVVGGAYSCGVVIYVCVGALGYLAFGSSVEGTILKSFPEGPAKANAQIVLAVVLGCTFALQMNPVWGVIEPAILGRGDYSAAWPVLRGVVVALIAIACVLIPAVDAMISLSGAVGFSLLGFILPGLFFLKLNPNASVAVTLDRSVAAGLESMGRAESPGASANGGWGATLRKNALDVVVAIALVAIGCTGSVLGVYDVFQQQQHPDAAIEASLGCSLDE</sequence>
<dbReference type="PaxDb" id="2903-EOD15226"/>
<dbReference type="KEGG" id="ehx:EMIHUDRAFT_445622"/>
<feature type="transmembrane region" description="Helical" evidence="5">
    <location>
        <begin position="396"/>
        <end position="419"/>
    </location>
</feature>
<feature type="transmembrane region" description="Helical" evidence="5">
    <location>
        <begin position="425"/>
        <end position="444"/>
    </location>
</feature>
<protein>
    <recommendedName>
        <fullName evidence="6">Amino acid transporter transmembrane domain-containing protein</fullName>
    </recommendedName>
</protein>
<evidence type="ECO:0000313" key="8">
    <source>
        <dbReference type="Proteomes" id="UP000013827"/>
    </source>
</evidence>
<dbReference type="EnsemblProtists" id="EOD15226">
    <property type="protein sequence ID" value="EOD15226"/>
    <property type="gene ID" value="EMIHUDRAFT_445622"/>
</dbReference>
<keyword evidence="4 5" id="KW-0472">Membrane</keyword>
<dbReference type="eggNOG" id="KOG1304">
    <property type="taxonomic scope" value="Eukaryota"/>
</dbReference>
<evidence type="ECO:0000256" key="1">
    <source>
        <dbReference type="ARBA" id="ARBA00004141"/>
    </source>
</evidence>
<comment type="subcellular location">
    <subcellularLocation>
        <location evidence="1">Membrane</location>
        <topology evidence="1">Multi-pass membrane protein</topology>
    </subcellularLocation>
</comment>
<organism evidence="7 8">
    <name type="scientific">Emiliania huxleyi (strain CCMP1516)</name>
    <dbReference type="NCBI Taxonomy" id="280463"/>
    <lineage>
        <taxon>Eukaryota</taxon>
        <taxon>Haptista</taxon>
        <taxon>Haptophyta</taxon>
        <taxon>Prymnesiophyceae</taxon>
        <taxon>Isochrysidales</taxon>
        <taxon>Noelaerhabdaceae</taxon>
        <taxon>Emiliania</taxon>
    </lineage>
</organism>
<feature type="transmembrane region" description="Helical" evidence="5">
    <location>
        <begin position="167"/>
        <end position="186"/>
    </location>
</feature>
<evidence type="ECO:0000256" key="4">
    <source>
        <dbReference type="ARBA" id="ARBA00023136"/>
    </source>
</evidence>
<feature type="domain" description="Amino acid transporter transmembrane" evidence="6">
    <location>
        <begin position="51"/>
        <end position="450"/>
    </location>
</feature>
<dbReference type="AlphaFoldDB" id="A0A0D3IVE1"/>
<evidence type="ECO:0000256" key="5">
    <source>
        <dbReference type="SAM" id="Phobius"/>
    </source>
</evidence>
<feature type="transmembrane region" description="Helical" evidence="5">
    <location>
        <begin position="80"/>
        <end position="104"/>
    </location>
</feature>
<reference evidence="7" key="2">
    <citation type="submission" date="2024-10" db="UniProtKB">
        <authorList>
            <consortium name="EnsemblProtists"/>
        </authorList>
    </citation>
    <scope>IDENTIFICATION</scope>
</reference>
<proteinExistence type="predicted"/>
<dbReference type="GeneID" id="17261383"/>
<evidence type="ECO:0000313" key="7">
    <source>
        <dbReference type="EnsemblProtists" id="EOD15226"/>
    </source>
</evidence>
<feature type="transmembrane region" description="Helical" evidence="5">
    <location>
        <begin position="360"/>
        <end position="384"/>
    </location>
</feature>
<dbReference type="OMA" id="MDVHLVM"/>
<evidence type="ECO:0000256" key="3">
    <source>
        <dbReference type="ARBA" id="ARBA00022989"/>
    </source>
</evidence>
<evidence type="ECO:0000259" key="6">
    <source>
        <dbReference type="Pfam" id="PF01490"/>
    </source>
</evidence>
<evidence type="ECO:0000256" key="2">
    <source>
        <dbReference type="ARBA" id="ARBA00022692"/>
    </source>
</evidence>
<name>A0A0D3IVE1_EMIH1</name>
<feature type="transmembrane region" description="Helical" evidence="5">
    <location>
        <begin position="134"/>
        <end position="155"/>
    </location>
</feature>
<dbReference type="InterPro" id="IPR013057">
    <property type="entry name" value="AA_transpt_TM"/>
</dbReference>
<dbReference type="RefSeq" id="XP_005767655.1">
    <property type="nucleotide sequence ID" value="XM_005767598.1"/>
</dbReference>
<dbReference type="GO" id="GO:0015179">
    <property type="term" value="F:L-amino acid transmembrane transporter activity"/>
    <property type="evidence" value="ECO:0007669"/>
    <property type="project" value="TreeGrafter"/>
</dbReference>
<dbReference type="STRING" id="2903.R1DWU2"/>
<dbReference type="HOGENOM" id="CLU_510419_0_0_1"/>
<reference evidence="8" key="1">
    <citation type="journal article" date="2013" name="Nature">
        <title>Pan genome of the phytoplankton Emiliania underpins its global distribution.</title>
        <authorList>
            <person name="Read B.A."/>
            <person name="Kegel J."/>
            <person name="Klute M.J."/>
            <person name="Kuo A."/>
            <person name="Lefebvre S.C."/>
            <person name="Maumus F."/>
            <person name="Mayer C."/>
            <person name="Miller J."/>
            <person name="Monier A."/>
            <person name="Salamov A."/>
            <person name="Young J."/>
            <person name="Aguilar M."/>
            <person name="Claverie J.M."/>
            <person name="Frickenhaus S."/>
            <person name="Gonzalez K."/>
            <person name="Herman E.K."/>
            <person name="Lin Y.C."/>
            <person name="Napier J."/>
            <person name="Ogata H."/>
            <person name="Sarno A.F."/>
            <person name="Shmutz J."/>
            <person name="Schroeder D."/>
            <person name="de Vargas C."/>
            <person name="Verret F."/>
            <person name="von Dassow P."/>
            <person name="Valentin K."/>
            <person name="Van de Peer Y."/>
            <person name="Wheeler G."/>
            <person name="Dacks J.B."/>
            <person name="Delwiche C.F."/>
            <person name="Dyhrman S.T."/>
            <person name="Glockner G."/>
            <person name="John U."/>
            <person name="Richards T."/>
            <person name="Worden A.Z."/>
            <person name="Zhang X."/>
            <person name="Grigoriev I.V."/>
            <person name="Allen A.E."/>
            <person name="Bidle K."/>
            <person name="Borodovsky M."/>
            <person name="Bowler C."/>
            <person name="Brownlee C."/>
            <person name="Cock J.M."/>
            <person name="Elias M."/>
            <person name="Gladyshev V.N."/>
            <person name="Groth M."/>
            <person name="Guda C."/>
            <person name="Hadaegh A."/>
            <person name="Iglesias-Rodriguez M.D."/>
            <person name="Jenkins J."/>
            <person name="Jones B.M."/>
            <person name="Lawson T."/>
            <person name="Leese F."/>
            <person name="Lindquist E."/>
            <person name="Lobanov A."/>
            <person name="Lomsadze A."/>
            <person name="Malik S.B."/>
            <person name="Marsh M.E."/>
            <person name="Mackinder L."/>
            <person name="Mock T."/>
            <person name="Mueller-Roeber B."/>
            <person name="Pagarete A."/>
            <person name="Parker M."/>
            <person name="Probert I."/>
            <person name="Quesneville H."/>
            <person name="Raines C."/>
            <person name="Rensing S.A."/>
            <person name="Riano-Pachon D.M."/>
            <person name="Richier S."/>
            <person name="Rokitta S."/>
            <person name="Shiraiwa Y."/>
            <person name="Soanes D.M."/>
            <person name="van der Giezen M."/>
            <person name="Wahlund T.M."/>
            <person name="Williams B."/>
            <person name="Wilson W."/>
            <person name="Wolfe G."/>
            <person name="Wurch L.L."/>
        </authorList>
    </citation>
    <scope>NUCLEOTIDE SEQUENCE</scope>
</reference>
<dbReference type="Pfam" id="PF01490">
    <property type="entry name" value="Aa_trans"/>
    <property type="match status" value="1"/>
</dbReference>
<keyword evidence="3 5" id="KW-1133">Transmembrane helix</keyword>
<dbReference type="PANTHER" id="PTHR22950">
    <property type="entry name" value="AMINO ACID TRANSPORTER"/>
    <property type="match status" value="1"/>
</dbReference>